<protein>
    <recommendedName>
        <fullName evidence="4 5">Large ribosomal subunit protein uL29</fullName>
    </recommendedName>
</protein>
<dbReference type="GO" id="GO:0006412">
    <property type="term" value="P:translation"/>
    <property type="evidence" value="ECO:0007669"/>
    <property type="project" value="UniProtKB-UniRule"/>
</dbReference>
<dbReference type="PANTHER" id="PTHR10916:SF0">
    <property type="entry name" value="LARGE RIBOSOMAL SUBUNIT PROTEIN UL29C"/>
    <property type="match status" value="1"/>
</dbReference>
<dbReference type="GO" id="GO:0003735">
    <property type="term" value="F:structural constituent of ribosome"/>
    <property type="evidence" value="ECO:0007669"/>
    <property type="project" value="InterPro"/>
</dbReference>
<dbReference type="Pfam" id="PF00831">
    <property type="entry name" value="Ribosomal_L29"/>
    <property type="match status" value="1"/>
</dbReference>
<dbReference type="InterPro" id="IPR001854">
    <property type="entry name" value="Ribosomal_uL29"/>
</dbReference>
<proteinExistence type="inferred from homology"/>
<dbReference type="SUPFAM" id="SSF46561">
    <property type="entry name" value="Ribosomal protein L29 (L29p)"/>
    <property type="match status" value="1"/>
</dbReference>
<dbReference type="FunFam" id="1.10.287.310:FF:000001">
    <property type="entry name" value="50S ribosomal protein L29"/>
    <property type="match status" value="1"/>
</dbReference>
<dbReference type="OrthoDB" id="9815192at2"/>
<dbReference type="PANTHER" id="PTHR10916">
    <property type="entry name" value="60S RIBOSOMAL PROTEIN L35/50S RIBOSOMAL PROTEIN L29"/>
    <property type="match status" value="1"/>
</dbReference>
<evidence type="ECO:0000313" key="6">
    <source>
        <dbReference type="EMBL" id="RRQ22484.1"/>
    </source>
</evidence>
<keyword evidence="3 5" id="KW-0687">Ribonucleoprotein</keyword>
<dbReference type="EMBL" id="QZMU01000001">
    <property type="protein sequence ID" value="RRQ22484.1"/>
    <property type="molecule type" value="Genomic_DNA"/>
</dbReference>
<gene>
    <name evidence="5" type="primary">rpmC</name>
    <name evidence="6" type="ORF">D6C00_11400</name>
</gene>
<evidence type="ECO:0000256" key="1">
    <source>
        <dbReference type="ARBA" id="ARBA00009254"/>
    </source>
</evidence>
<dbReference type="Proteomes" id="UP000287798">
    <property type="component" value="Unassembled WGS sequence"/>
</dbReference>
<sequence length="67" mass="7741">MKANELRNKSTTELREELTGLLREQFNLRMQNATGQLSRPHQFKRVRKDIARIKTVLNEMAKSGDAA</sequence>
<dbReference type="InterPro" id="IPR050063">
    <property type="entry name" value="Ribosomal_protein_uL29"/>
</dbReference>
<dbReference type="Gene3D" id="1.10.287.310">
    <property type="match status" value="1"/>
</dbReference>
<comment type="caution">
    <text evidence="6">The sequence shown here is derived from an EMBL/GenBank/DDBJ whole genome shotgun (WGS) entry which is preliminary data.</text>
</comment>
<dbReference type="GO" id="GO:0022625">
    <property type="term" value="C:cytosolic large ribosomal subunit"/>
    <property type="evidence" value="ECO:0007669"/>
    <property type="project" value="TreeGrafter"/>
</dbReference>
<organism evidence="6 7">
    <name type="scientific">Thiohalobacter thiocyanaticus</name>
    <dbReference type="NCBI Taxonomy" id="585455"/>
    <lineage>
        <taxon>Bacteria</taxon>
        <taxon>Pseudomonadati</taxon>
        <taxon>Pseudomonadota</taxon>
        <taxon>Gammaproteobacteria</taxon>
        <taxon>Thiohalobacterales</taxon>
        <taxon>Thiohalobacteraceae</taxon>
        <taxon>Thiohalobacter</taxon>
    </lineage>
</organism>
<dbReference type="RefSeq" id="WP_125181825.1">
    <property type="nucleotide sequence ID" value="NZ_QZMU01000001.1"/>
</dbReference>
<keyword evidence="2 5" id="KW-0689">Ribosomal protein</keyword>
<evidence type="ECO:0000313" key="7">
    <source>
        <dbReference type="Proteomes" id="UP000287798"/>
    </source>
</evidence>
<evidence type="ECO:0000256" key="4">
    <source>
        <dbReference type="ARBA" id="ARBA00035204"/>
    </source>
</evidence>
<dbReference type="InterPro" id="IPR036049">
    <property type="entry name" value="Ribosomal_uL29_sf"/>
</dbReference>
<name>A0A426QL24_9GAMM</name>
<evidence type="ECO:0000256" key="2">
    <source>
        <dbReference type="ARBA" id="ARBA00022980"/>
    </source>
</evidence>
<keyword evidence="7" id="KW-1185">Reference proteome</keyword>
<accession>A0A426QL24</accession>
<evidence type="ECO:0000256" key="3">
    <source>
        <dbReference type="ARBA" id="ARBA00023274"/>
    </source>
</evidence>
<reference evidence="6 7" key="1">
    <citation type="journal article" date="2010" name="Int. J. Syst. Evol. Microbiol.">
        <title>Thiohalobacter thiocyanaticus gen. nov., sp. nov., a moderately halophilic, sulfur-oxidizing gammaproteobacterium from hypersaline lakes, that utilizes thiocyanate.</title>
        <authorList>
            <person name="Sorokin D.Y."/>
            <person name="Kovaleva O.L."/>
            <person name="Tourova T.P."/>
            <person name="Muyzer G."/>
        </authorList>
    </citation>
    <scope>NUCLEOTIDE SEQUENCE [LARGE SCALE GENOMIC DNA]</scope>
    <source>
        <strain evidence="6 7">Hrh1</strain>
    </source>
</reference>
<evidence type="ECO:0000256" key="5">
    <source>
        <dbReference type="HAMAP-Rule" id="MF_00374"/>
    </source>
</evidence>
<dbReference type="CDD" id="cd00427">
    <property type="entry name" value="Ribosomal_L29_HIP"/>
    <property type="match status" value="1"/>
</dbReference>
<comment type="similarity">
    <text evidence="1 5">Belongs to the universal ribosomal protein uL29 family.</text>
</comment>
<dbReference type="HAMAP" id="MF_00374">
    <property type="entry name" value="Ribosomal_uL29"/>
    <property type="match status" value="1"/>
</dbReference>
<dbReference type="NCBIfam" id="TIGR00012">
    <property type="entry name" value="L29"/>
    <property type="match status" value="1"/>
</dbReference>
<dbReference type="AlphaFoldDB" id="A0A426QL24"/>